<comment type="caution">
    <text evidence="1">The sequence shown here is derived from an EMBL/GenBank/DDBJ whole genome shotgun (WGS) entry which is preliminary data.</text>
</comment>
<evidence type="ECO:0008006" key="3">
    <source>
        <dbReference type="Google" id="ProtNLM"/>
    </source>
</evidence>
<reference evidence="1 2" key="1">
    <citation type="submission" date="2019-11" db="EMBL/GenBank/DDBJ databases">
        <title>Genome sequences of 17 halophilic strains isolated from different environments.</title>
        <authorList>
            <person name="Furrow R.E."/>
        </authorList>
    </citation>
    <scope>NUCLEOTIDE SEQUENCE [LARGE SCALE GENOMIC DNA]</scope>
    <source>
        <strain evidence="1 2">22517_05_Cabo</strain>
    </source>
</reference>
<evidence type="ECO:0000313" key="1">
    <source>
        <dbReference type="EMBL" id="MYL17536.1"/>
    </source>
</evidence>
<dbReference type="AlphaFoldDB" id="A0A6B1IGM1"/>
<protein>
    <recommendedName>
        <fullName evidence="3">MarR family transcriptional regulator</fullName>
    </recommendedName>
</protein>
<organism evidence="1 2">
    <name type="scientific">Halorubrum distributum</name>
    <dbReference type="NCBI Taxonomy" id="29283"/>
    <lineage>
        <taxon>Archaea</taxon>
        <taxon>Methanobacteriati</taxon>
        <taxon>Methanobacteriota</taxon>
        <taxon>Stenosarchaea group</taxon>
        <taxon>Halobacteria</taxon>
        <taxon>Halobacteriales</taxon>
        <taxon>Haloferacaceae</taxon>
        <taxon>Halorubrum</taxon>
        <taxon>Halorubrum distributum group</taxon>
    </lineage>
</organism>
<sequence>MLTDAEERLVQDVLEVGEVIERDTFEFMIEEGLPAEELRILGSDGSAETAIESLESRGLVTTERVEETVRDSSSPEESILIPGTDFERVERRYVYFTDELEARYRE</sequence>
<name>A0A6B1IGM1_9EURY</name>
<evidence type="ECO:0000313" key="2">
    <source>
        <dbReference type="Proteomes" id="UP000460194"/>
    </source>
</evidence>
<proteinExistence type="predicted"/>
<dbReference type="Proteomes" id="UP000460194">
    <property type="component" value="Unassembled WGS sequence"/>
</dbReference>
<dbReference type="EMBL" id="WMEO01000024">
    <property type="protein sequence ID" value="MYL17536.1"/>
    <property type="molecule type" value="Genomic_DNA"/>
</dbReference>
<gene>
    <name evidence="1" type="ORF">GLW36_12895</name>
</gene>
<accession>A0A6B1IGM1</accession>
<dbReference type="RefSeq" id="WP_321169730.1">
    <property type="nucleotide sequence ID" value="NZ_WMEO01000024.1"/>
</dbReference>